<keyword evidence="2" id="KW-0521">NADP</keyword>
<comment type="pathway">
    <text evidence="1">Cofactor biosynthesis; riboflavin biosynthesis.</text>
</comment>
<protein>
    <submittedName>
        <fullName evidence="5">RibD C-terminal domain containing protein, putative</fullName>
    </submittedName>
</protein>
<evidence type="ECO:0000256" key="2">
    <source>
        <dbReference type="ARBA" id="ARBA00022857"/>
    </source>
</evidence>
<dbReference type="Pfam" id="PF01872">
    <property type="entry name" value="RibD_C"/>
    <property type="match status" value="1"/>
</dbReference>
<evidence type="ECO:0000256" key="3">
    <source>
        <dbReference type="ARBA" id="ARBA00023002"/>
    </source>
</evidence>
<dbReference type="SUPFAM" id="SSF53597">
    <property type="entry name" value="Dihydrofolate reductase-like"/>
    <property type="match status" value="1"/>
</dbReference>
<evidence type="ECO:0000259" key="4">
    <source>
        <dbReference type="Pfam" id="PF01872"/>
    </source>
</evidence>
<dbReference type="GO" id="GO:0008703">
    <property type="term" value="F:5-amino-6-(5-phosphoribosylamino)uracil reductase activity"/>
    <property type="evidence" value="ECO:0007669"/>
    <property type="project" value="InterPro"/>
</dbReference>
<keyword evidence="3" id="KW-0560">Oxidoreductase</keyword>
<dbReference type="VEuPathDB" id="TriTrypDB:ADEAN_001023900"/>
<dbReference type="OrthoDB" id="5432at2759"/>
<evidence type="ECO:0000313" key="6">
    <source>
        <dbReference type="Proteomes" id="UP000515908"/>
    </source>
</evidence>
<dbReference type="InterPro" id="IPR050765">
    <property type="entry name" value="Riboflavin_Biosynth_HTPR"/>
</dbReference>
<dbReference type="InterPro" id="IPR002734">
    <property type="entry name" value="RibDG_C"/>
</dbReference>
<organism evidence="5 6">
    <name type="scientific">Angomonas deanei</name>
    <dbReference type="NCBI Taxonomy" id="59799"/>
    <lineage>
        <taxon>Eukaryota</taxon>
        <taxon>Discoba</taxon>
        <taxon>Euglenozoa</taxon>
        <taxon>Kinetoplastea</taxon>
        <taxon>Metakinetoplastina</taxon>
        <taxon>Trypanosomatida</taxon>
        <taxon>Trypanosomatidae</taxon>
        <taxon>Strigomonadinae</taxon>
        <taxon>Angomonas</taxon>
    </lineage>
</organism>
<dbReference type="GO" id="GO:0009231">
    <property type="term" value="P:riboflavin biosynthetic process"/>
    <property type="evidence" value="ECO:0007669"/>
    <property type="project" value="InterPro"/>
</dbReference>
<sequence>MSNQTRAKVVCHMMVTLDGKINGEAYNCDNYEYFGKTYYDVEVRHFPASKVCIIGRKSNEGGIETVTDLPPLPEGTVISREEDFIVPFEEPLEDGTHWNCIVDPRGVFAPKDRILKMDSFPYYDGDRIVSVVTQKQPSDVFLYYLQQKKIPYIFAGDEKLDCAVAVEKLSRYLNEKIIMLHGGPTLNGSFLKDGVIDELSLLQVPIQSNNPADLPLFTSMKEDEILPPLQLNLLACESLQHSGLWLHYEVKK</sequence>
<dbReference type="InterPro" id="IPR024072">
    <property type="entry name" value="DHFR-like_dom_sf"/>
</dbReference>
<name>A0A7G2CWP8_9TRYP</name>
<dbReference type="PANTHER" id="PTHR38011:SF7">
    <property type="entry name" value="2,5-DIAMINO-6-RIBOSYLAMINO-4(3H)-PYRIMIDINONE 5'-PHOSPHATE REDUCTASE"/>
    <property type="match status" value="1"/>
</dbReference>
<accession>A0A7G2CWP8</accession>
<dbReference type="AlphaFoldDB" id="A0A7G2CWP8"/>
<evidence type="ECO:0000313" key="5">
    <source>
        <dbReference type="EMBL" id="CAD2222692.1"/>
    </source>
</evidence>
<dbReference type="EMBL" id="LR877171">
    <property type="protein sequence ID" value="CAD2222692.1"/>
    <property type="molecule type" value="Genomic_DNA"/>
</dbReference>
<dbReference type="Proteomes" id="UP000515908">
    <property type="component" value="Chromosome 27"/>
</dbReference>
<proteinExistence type="predicted"/>
<dbReference type="PANTHER" id="PTHR38011">
    <property type="entry name" value="DIHYDROFOLATE REDUCTASE FAMILY PROTEIN (AFU_ORTHOLOGUE AFUA_8G06820)"/>
    <property type="match status" value="1"/>
</dbReference>
<gene>
    <name evidence="5" type="ORF">ADEAN_001023900</name>
</gene>
<evidence type="ECO:0000256" key="1">
    <source>
        <dbReference type="ARBA" id="ARBA00005104"/>
    </source>
</evidence>
<reference evidence="5 6" key="1">
    <citation type="submission" date="2020-08" db="EMBL/GenBank/DDBJ databases">
        <authorList>
            <person name="Newling K."/>
            <person name="Davey J."/>
            <person name="Forrester S."/>
        </authorList>
    </citation>
    <scope>NUCLEOTIDE SEQUENCE [LARGE SCALE GENOMIC DNA]</scope>
    <source>
        <strain evidence="6">Crithidia deanei Carvalho (ATCC PRA-265)</strain>
    </source>
</reference>
<feature type="domain" description="Bacterial bifunctional deaminase-reductase C-terminal" evidence="4">
    <location>
        <begin position="148"/>
        <end position="206"/>
    </location>
</feature>
<keyword evidence="6" id="KW-1185">Reference proteome</keyword>
<dbReference type="Gene3D" id="3.40.430.10">
    <property type="entry name" value="Dihydrofolate Reductase, subunit A"/>
    <property type="match status" value="1"/>
</dbReference>